<sequence>MSVTIYEAAVPALTLNLQNLHNILAKAAAYAAERKVEDATILGLRLFPDMLHLARNVQVACDLSVRGAARLAGVDLPSFPDDEATIADLQARIAKARDFINSIPVDKFDGAETREVSLMAGQAPLKFHGKEYLADFVLPNVYFHVTVVYANLRGVGVPIGKMDFLGNLRLAA</sequence>
<protein>
    <submittedName>
        <fullName evidence="1">DUF1993 domain-containing protein</fullName>
    </submittedName>
</protein>
<dbReference type="Gene3D" id="1.20.120.450">
    <property type="entry name" value="dinb family like domain"/>
    <property type="match status" value="1"/>
</dbReference>
<dbReference type="EMBL" id="CP039704">
    <property type="protein sequence ID" value="QCI79733.1"/>
    <property type="molecule type" value="Genomic_DNA"/>
</dbReference>
<dbReference type="PANTHER" id="PTHR36922">
    <property type="entry name" value="BLL2446 PROTEIN"/>
    <property type="match status" value="1"/>
</dbReference>
<dbReference type="Proteomes" id="UP000298714">
    <property type="component" value="Chromosome"/>
</dbReference>
<keyword evidence="2" id="KW-1185">Reference proteome</keyword>
<evidence type="ECO:0000313" key="2">
    <source>
        <dbReference type="Proteomes" id="UP000298714"/>
    </source>
</evidence>
<name>A0A4D7C9R1_9SPHN</name>
<dbReference type="KEGG" id="hgn:E6W36_09915"/>
<gene>
    <name evidence="1" type="ORF">E6W36_09915</name>
</gene>
<dbReference type="PANTHER" id="PTHR36922:SF1">
    <property type="entry name" value="DUF1993 DOMAIN-CONTAINING PROTEIN"/>
    <property type="match status" value="1"/>
</dbReference>
<dbReference type="AlphaFoldDB" id="A0A4D7C9R1"/>
<dbReference type="SUPFAM" id="SSF109854">
    <property type="entry name" value="DinB/YfiT-like putative metalloenzymes"/>
    <property type="match status" value="1"/>
</dbReference>
<dbReference type="InterPro" id="IPR034660">
    <property type="entry name" value="DinB/YfiT-like"/>
</dbReference>
<evidence type="ECO:0000313" key="1">
    <source>
        <dbReference type="EMBL" id="QCI79733.1"/>
    </source>
</evidence>
<proteinExistence type="predicted"/>
<dbReference type="RefSeq" id="WP_222872554.1">
    <property type="nucleotide sequence ID" value="NZ_CP039704.1"/>
</dbReference>
<dbReference type="Pfam" id="PF09351">
    <property type="entry name" value="DUF1993"/>
    <property type="match status" value="1"/>
</dbReference>
<accession>A0A4D7C9R1</accession>
<dbReference type="InterPro" id="IPR018531">
    <property type="entry name" value="DUF1993"/>
</dbReference>
<organism evidence="1 2">
    <name type="scientific">Hankyongella ginsenosidimutans</name>
    <dbReference type="NCBI Taxonomy" id="1763828"/>
    <lineage>
        <taxon>Bacteria</taxon>
        <taxon>Pseudomonadati</taxon>
        <taxon>Pseudomonadota</taxon>
        <taxon>Alphaproteobacteria</taxon>
        <taxon>Sphingomonadales</taxon>
        <taxon>Sphingomonadaceae</taxon>
        <taxon>Hankyongella</taxon>
    </lineage>
</organism>
<reference evidence="2" key="1">
    <citation type="submission" date="2019-04" db="EMBL/GenBank/DDBJ databases">
        <title>Complete genome sequence of Sphingomonas sp. W1-2-3.</title>
        <authorList>
            <person name="Im W.T."/>
        </authorList>
    </citation>
    <scope>NUCLEOTIDE SEQUENCE [LARGE SCALE GENOMIC DNA]</scope>
    <source>
        <strain evidence="2">W1-2-3</strain>
    </source>
</reference>